<protein>
    <submittedName>
        <fullName evidence="6">C4-dicarboxylate ABC transporter</fullName>
    </submittedName>
</protein>
<organism evidence="6 7">
    <name type="scientific">Stutzerimonas stutzeri</name>
    <name type="common">Pseudomonas stutzeri</name>
    <dbReference type="NCBI Taxonomy" id="316"/>
    <lineage>
        <taxon>Bacteria</taxon>
        <taxon>Pseudomonadati</taxon>
        <taxon>Pseudomonadota</taxon>
        <taxon>Gammaproteobacteria</taxon>
        <taxon>Pseudomonadales</taxon>
        <taxon>Pseudomonadaceae</taxon>
        <taxon>Stutzerimonas</taxon>
    </lineage>
</organism>
<comment type="subcellular location">
    <subcellularLocation>
        <location evidence="1">Membrane</location>
        <topology evidence="1">Multi-pass membrane protein</topology>
    </subcellularLocation>
</comment>
<sequence length="326" mass="35587">MDTTIDTRVDAPHRLAHFPVALFASVMGIAGLSIAWLKAAQTGLVPEAIGGGVRWLATGLFAFLLLVYVIKLLRHPAAVMAERAHPLKQNFFPAISVGVLLLAVAWAHAAPSVAQWLWNIGAASHLIFTLLAMTGWIHHTHFEIKHANPAWFIPVVGNILVPVVGVGFAHSDISWFFFSIGLIFWLVLLTIVLYRLFFHEPLPVRLTPTLFILLAPPSVGFLAYLALTDSLDAFARILYFTALFLGLLLASNAVRFYRVPFFISAWAYSFPLAALTLATFEMAARTGLPFYGWLSWALLAVLSGVVAILAGKTVTAAFGGRICVPE</sequence>
<feature type="transmembrane region" description="Helical" evidence="5">
    <location>
        <begin position="116"/>
        <end position="137"/>
    </location>
</feature>
<name>A0A023WSU2_STUST</name>
<evidence type="ECO:0000313" key="6">
    <source>
        <dbReference type="EMBL" id="AHY43031.1"/>
    </source>
</evidence>
<evidence type="ECO:0000256" key="4">
    <source>
        <dbReference type="ARBA" id="ARBA00023136"/>
    </source>
</evidence>
<dbReference type="InterPro" id="IPR004695">
    <property type="entry name" value="SLAC1/Mae1/Ssu1/TehA"/>
</dbReference>
<evidence type="ECO:0000256" key="5">
    <source>
        <dbReference type="SAM" id="Phobius"/>
    </source>
</evidence>
<proteinExistence type="predicted"/>
<dbReference type="InterPro" id="IPR038665">
    <property type="entry name" value="Voltage-dep_anion_channel_sf"/>
</dbReference>
<feature type="transmembrane region" description="Helical" evidence="5">
    <location>
        <begin position="290"/>
        <end position="311"/>
    </location>
</feature>
<keyword evidence="2 5" id="KW-0812">Transmembrane</keyword>
<dbReference type="CDD" id="cd09323">
    <property type="entry name" value="TDT_SLAC1_like"/>
    <property type="match status" value="1"/>
</dbReference>
<feature type="transmembrane region" description="Helical" evidence="5">
    <location>
        <begin position="52"/>
        <end position="70"/>
    </location>
</feature>
<feature type="transmembrane region" description="Helical" evidence="5">
    <location>
        <begin position="233"/>
        <end position="254"/>
    </location>
</feature>
<evidence type="ECO:0000256" key="1">
    <source>
        <dbReference type="ARBA" id="ARBA00004141"/>
    </source>
</evidence>
<evidence type="ECO:0000256" key="3">
    <source>
        <dbReference type="ARBA" id="ARBA00022989"/>
    </source>
</evidence>
<dbReference type="InterPro" id="IPR052951">
    <property type="entry name" value="Tellurite_res_ion_channel"/>
</dbReference>
<evidence type="ECO:0000313" key="7">
    <source>
        <dbReference type="Proteomes" id="UP000025238"/>
    </source>
</evidence>
<feature type="transmembrane region" description="Helical" evidence="5">
    <location>
        <begin position="91"/>
        <end position="110"/>
    </location>
</feature>
<dbReference type="Gene3D" id="1.50.10.150">
    <property type="entry name" value="Voltage-dependent anion channel"/>
    <property type="match status" value="1"/>
</dbReference>
<feature type="transmembrane region" description="Helical" evidence="5">
    <location>
        <begin position="175"/>
        <end position="197"/>
    </location>
</feature>
<dbReference type="OrthoDB" id="309023at2"/>
<dbReference type="Proteomes" id="UP000025238">
    <property type="component" value="Chromosome"/>
</dbReference>
<accession>A0A023WSU2</accession>
<dbReference type="KEGG" id="pstu:UIB01_11320"/>
<keyword evidence="4 5" id="KW-0472">Membrane</keyword>
<feature type="transmembrane region" description="Helical" evidence="5">
    <location>
        <begin position="149"/>
        <end position="169"/>
    </location>
</feature>
<dbReference type="PANTHER" id="PTHR37955:SF1">
    <property type="entry name" value="DEP DOMAIN-CONTAINING PROTEIN"/>
    <property type="match status" value="1"/>
</dbReference>
<dbReference type="PANTHER" id="PTHR37955">
    <property type="entry name" value="TELLURITE RESISTANCE PROTEIN TEHA"/>
    <property type="match status" value="1"/>
</dbReference>
<feature type="transmembrane region" description="Helical" evidence="5">
    <location>
        <begin position="209"/>
        <end position="227"/>
    </location>
</feature>
<dbReference type="GO" id="GO:0005886">
    <property type="term" value="C:plasma membrane"/>
    <property type="evidence" value="ECO:0007669"/>
    <property type="project" value="TreeGrafter"/>
</dbReference>
<dbReference type="EMBL" id="CP007509">
    <property type="protein sequence ID" value="AHY43031.1"/>
    <property type="molecule type" value="Genomic_DNA"/>
</dbReference>
<dbReference type="PATRIC" id="fig|316.97.peg.2266"/>
<feature type="transmembrane region" description="Helical" evidence="5">
    <location>
        <begin position="20"/>
        <end position="40"/>
    </location>
</feature>
<dbReference type="GO" id="GO:0046583">
    <property type="term" value="F:monoatomic cation efflux transmembrane transporter activity"/>
    <property type="evidence" value="ECO:0007669"/>
    <property type="project" value="TreeGrafter"/>
</dbReference>
<dbReference type="AlphaFoldDB" id="A0A023WSU2"/>
<reference evidence="6 7" key="1">
    <citation type="submission" date="2014-03" db="EMBL/GenBank/DDBJ databases">
        <title>Complete genome sequence of Pseudomonas stutzeri 19SMN4.</title>
        <authorList>
            <person name="Brunet-Galmes I."/>
            <person name="Nogales B."/>
            <person name="Busquets A."/>
            <person name="Pena A."/>
            <person name="Gomila M."/>
            <person name="Garcia-Valdes E."/>
            <person name="Lalucat J."/>
            <person name="Bennasar A."/>
            <person name="Bosch R."/>
        </authorList>
    </citation>
    <scope>NUCLEOTIDE SEQUENCE [LARGE SCALE GENOMIC DNA]</scope>
    <source>
        <strain evidence="6 7">19SMN4</strain>
    </source>
</reference>
<dbReference type="Pfam" id="PF03595">
    <property type="entry name" value="SLAC1"/>
    <property type="match status" value="1"/>
</dbReference>
<feature type="transmembrane region" description="Helical" evidence="5">
    <location>
        <begin position="261"/>
        <end position="284"/>
    </location>
</feature>
<keyword evidence="3 5" id="KW-1133">Transmembrane helix</keyword>
<gene>
    <name evidence="6" type="ORF">UIB01_11320</name>
</gene>
<evidence type="ECO:0000256" key="2">
    <source>
        <dbReference type="ARBA" id="ARBA00022692"/>
    </source>
</evidence>